<protein>
    <submittedName>
        <fullName evidence="2">Uncharacterized protein</fullName>
    </submittedName>
</protein>
<organism evidence="2 3">
    <name type="scientific">Deinococcus roseus</name>
    <dbReference type="NCBI Taxonomy" id="392414"/>
    <lineage>
        <taxon>Bacteria</taxon>
        <taxon>Thermotogati</taxon>
        <taxon>Deinococcota</taxon>
        <taxon>Deinococci</taxon>
        <taxon>Deinococcales</taxon>
        <taxon>Deinococcaceae</taxon>
        <taxon>Deinococcus</taxon>
    </lineage>
</organism>
<proteinExistence type="predicted"/>
<keyword evidence="3" id="KW-1185">Reference proteome</keyword>
<feature type="region of interest" description="Disordered" evidence="1">
    <location>
        <begin position="49"/>
        <end position="69"/>
    </location>
</feature>
<sequence>MSESVLERAKREFLRGTGFNSPDQAISSGLRTVEEWSVCLDRCRDEAAELKHPTQPLRKTPFRSRSTRA</sequence>
<comment type="caution">
    <text evidence="2">The sequence shown here is derived from an EMBL/GenBank/DDBJ whole genome shotgun (WGS) entry which is preliminary data.</text>
</comment>
<feature type="compositionally biased region" description="Basic residues" evidence="1">
    <location>
        <begin position="60"/>
        <end position="69"/>
    </location>
</feature>
<evidence type="ECO:0000313" key="2">
    <source>
        <dbReference type="EMBL" id="GGJ59243.1"/>
    </source>
</evidence>
<accession>A0ABQ2DIH2</accession>
<evidence type="ECO:0000313" key="3">
    <source>
        <dbReference type="Proteomes" id="UP000632222"/>
    </source>
</evidence>
<reference evidence="3" key="1">
    <citation type="journal article" date="2019" name="Int. J. Syst. Evol. Microbiol.">
        <title>The Global Catalogue of Microorganisms (GCM) 10K type strain sequencing project: providing services to taxonomists for standard genome sequencing and annotation.</title>
        <authorList>
            <consortium name="The Broad Institute Genomics Platform"/>
            <consortium name="The Broad Institute Genome Sequencing Center for Infectious Disease"/>
            <person name="Wu L."/>
            <person name="Ma J."/>
        </authorList>
    </citation>
    <scope>NUCLEOTIDE SEQUENCE [LARGE SCALE GENOMIC DNA]</scope>
    <source>
        <strain evidence="3">JCM 14370</strain>
    </source>
</reference>
<dbReference type="EMBL" id="BMOD01000049">
    <property type="protein sequence ID" value="GGJ59243.1"/>
    <property type="molecule type" value="Genomic_DNA"/>
</dbReference>
<dbReference type="RefSeq" id="WP_189009329.1">
    <property type="nucleotide sequence ID" value="NZ_BMOD01000049.1"/>
</dbReference>
<name>A0ABQ2DIH2_9DEIO</name>
<dbReference type="Proteomes" id="UP000632222">
    <property type="component" value="Unassembled WGS sequence"/>
</dbReference>
<gene>
    <name evidence="2" type="ORF">GCM10008938_51680</name>
</gene>
<evidence type="ECO:0000256" key="1">
    <source>
        <dbReference type="SAM" id="MobiDB-lite"/>
    </source>
</evidence>